<proteinExistence type="predicted"/>
<dbReference type="Proteomes" id="UP000285456">
    <property type="component" value="Unassembled WGS sequence"/>
</dbReference>
<evidence type="ECO:0000259" key="4">
    <source>
        <dbReference type="PROSITE" id="PS01124"/>
    </source>
</evidence>
<evidence type="ECO:0000313" key="5">
    <source>
        <dbReference type="EMBL" id="RHW32534.1"/>
    </source>
</evidence>
<comment type="caution">
    <text evidence="5">The sequence shown here is derived from an EMBL/GenBank/DDBJ whole genome shotgun (WGS) entry which is preliminary data.</text>
</comment>
<name>A0A417YHV7_9BACI</name>
<organism evidence="5 6">
    <name type="scientific">Oceanobacillus profundus</name>
    <dbReference type="NCBI Taxonomy" id="372463"/>
    <lineage>
        <taxon>Bacteria</taxon>
        <taxon>Bacillati</taxon>
        <taxon>Bacillota</taxon>
        <taxon>Bacilli</taxon>
        <taxon>Bacillales</taxon>
        <taxon>Bacillaceae</taxon>
        <taxon>Oceanobacillus</taxon>
    </lineage>
</organism>
<dbReference type="GO" id="GO:0003700">
    <property type="term" value="F:DNA-binding transcription factor activity"/>
    <property type="evidence" value="ECO:0007669"/>
    <property type="project" value="InterPro"/>
</dbReference>
<dbReference type="InterPro" id="IPR009057">
    <property type="entry name" value="Homeodomain-like_sf"/>
</dbReference>
<dbReference type="PANTHER" id="PTHR43280">
    <property type="entry name" value="ARAC-FAMILY TRANSCRIPTIONAL REGULATOR"/>
    <property type="match status" value="1"/>
</dbReference>
<sequence length="218" mass="25324">MKPAILFYSDTTQNAKIEYFIEGLSKEVTLIIVSSFNEVKRLIRKEDYSVYILLTNLDSFPSHWQMSELKAERTIMILNGLSQLNTMLLNSFLESLRTCVKRSSENPHFLQSLHYLDENYCDNELSLEKVASKAYVSKCYYSRIFQKYVGKGFKEYVIDKRIQKAKLLLQKGNSVTDVCFSIGYSDLTHFARIFKRIVGVNPSIYKSEYMNSEARLHG</sequence>
<accession>A0A417YHV7</accession>
<dbReference type="PANTHER" id="PTHR43280:SF2">
    <property type="entry name" value="HTH-TYPE TRANSCRIPTIONAL REGULATOR EXSA"/>
    <property type="match status" value="1"/>
</dbReference>
<dbReference type="PRINTS" id="PR00032">
    <property type="entry name" value="HTHARAC"/>
</dbReference>
<dbReference type="InterPro" id="IPR020449">
    <property type="entry name" value="Tscrpt_reg_AraC-type_HTH"/>
</dbReference>
<evidence type="ECO:0000256" key="1">
    <source>
        <dbReference type="ARBA" id="ARBA00023015"/>
    </source>
</evidence>
<dbReference type="InterPro" id="IPR018060">
    <property type="entry name" value="HTH_AraC"/>
</dbReference>
<dbReference type="Pfam" id="PF12833">
    <property type="entry name" value="HTH_18"/>
    <property type="match status" value="1"/>
</dbReference>
<dbReference type="PROSITE" id="PS00041">
    <property type="entry name" value="HTH_ARAC_FAMILY_1"/>
    <property type="match status" value="1"/>
</dbReference>
<dbReference type="SMART" id="SM00342">
    <property type="entry name" value="HTH_ARAC"/>
    <property type="match status" value="1"/>
</dbReference>
<feature type="domain" description="HTH araC/xylS-type" evidence="4">
    <location>
        <begin position="110"/>
        <end position="208"/>
    </location>
</feature>
<evidence type="ECO:0000256" key="2">
    <source>
        <dbReference type="ARBA" id="ARBA00023125"/>
    </source>
</evidence>
<dbReference type="SUPFAM" id="SSF46689">
    <property type="entry name" value="Homeodomain-like"/>
    <property type="match status" value="1"/>
</dbReference>
<gene>
    <name evidence="5" type="ORF">D1B32_09390</name>
</gene>
<dbReference type="GO" id="GO:0043565">
    <property type="term" value="F:sequence-specific DNA binding"/>
    <property type="evidence" value="ECO:0007669"/>
    <property type="project" value="InterPro"/>
</dbReference>
<keyword evidence="1" id="KW-0805">Transcription regulation</keyword>
<protein>
    <submittedName>
        <fullName evidence="5">AraC family transcriptional regulator</fullName>
    </submittedName>
</protein>
<evidence type="ECO:0000313" key="6">
    <source>
        <dbReference type="Proteomes" id="UP000285456"/>
    </source>
</evidence>
<reference evidence="5 6" key="1">
    <citation type="journal article" date="2007" name="Int. J. Syst. Evol. Microbiol.">
        <title>Oceanobacillus profundus sp. nov., isolated from a deep-sea sediment core.</title>
        <authorList>
            <person name="Kim Y.G."/>
            <person name="Choi D.H."/>
            <person name="Hyun S."/>
            <person name="Cho B.C."/>
        </authorList>
    </citation>
    <scope>NUCLEOTIDE SEQUENCE [LARGE SCALE GENOMIC DNA]</scope>
    <source>
        <strain evidence="5 6">DSM 18246</strain>
    </source>
</reference>
<keyword evidence="2" id="KW-0238">DNA-binding</keyword>
<dbReference type="Gene3D" id="1.10.10.60">
    <property type="entry name" value="Homeodomain-like"/>
    <property type="match status" value="2"/>
</dbReference>
<evidence type="ECO:0000256" key="3">
    <source>
        <dbReference type="ARBA" id="ARBA00023163"/>
    </source>
</evidence>
<dbReference type="AlphaFoldDB" id="A0A417YHV7"/>
<dbReference type="InterPro" id="IPR018062">
    <property type="entry name" value="HTH_AraC-typ_CS"/>
</dbReference>
<keyword evidence="3" id="KW-0804">Transcription</keyword>
<dbReference type="RefSeq" id="WP_095312327.1">
    <property type="nucleotide sequence ID" value="NZ_JAMAWL010000013.1"/>
</dbReference>
<dbReference type="OrthoDB" id="1975037at2"/>
<dbReference type="EMBL" id="QWEH01000005">
    <property type="protein sequence ID" value="RHW32534.1"/>
    <property type="molecule type" value="Genomic_DNA"/>
</dbReference>
<keyword evidence="6" id="KW-1185">Reference proteome</keyword>
<dbReference type="PROSITE" id="PS01124">
    <property type="entry name" value="HTH_ARAC_FAMILY_2"/>
    <property type="match status" value="1"/>
</dbReference>